<dbReference type="OrthoDB" id="5296287at2759"/>
<reference evidence="10" key="1">
    <citation type="journal article" date="2022" name="Front. Genet.">
        <title>Chromosome-Scale Assembly of the Dendrobium nobile Genome Provides Insights Into the Molecular Mechanism of the Biosynthesis of the Medicinal Active Ingredient of Dendrobium.</title>
        <authorList>
            <person name="Xu Q."/>
            <person name="Niu S.-C."/>
            <person name="Li K.-L."/>
            <person name="Zheng P.-J."/>
            <person name="Zhang X.-J."/>
            <person name="Jia Y."/>
            <person name="Liu Y."/>
            <person name="Niu Y.-X."/>
            <person name="Yu L.-H."/>
            <person name="Chen D.-F."/>
            <person name="Zhang G.-Q."/>
        </authorList>
    </citation>
    <scope>NUCLEOTIDE SEQUENCE</scope>
    <source>
        <tissue evidence="10">Leaf</tissue>
    </source>
</reference>
<gene>
    <name evidence="10" type="ORF">KFK09_027974</name>
</gene>
<dbReference type="PRINTS" id="PR00171">
    <property type="entry name" value="SUGRTRNSPORT"/>
</dbReference>
<dbReference type="Gene3D" id="1.20.1250.20">
    <property type="entry name" value="MFS general substrate transporter like domains"/>
    <property type="match status" value="1"/>
</dbReference>
<name>A0A8T3A1W3_DENNO</name>
<accession>A0A8T3A1W3</accession>
<evidence type="ECO:0000256" key="7">
    <source>
        <dbReference type="ARBA" id="ARBA00022989"/>
    </source>
</evidence>
<keyword evidence="4" id="KW-0762">Sugar transport</keyword>
<dbReference type="GO" id="GO:0015293">
    <property type="term" value="F:symporter activity"/>
    <property type="evidence" value="ECO:0007669"/>
    <property type="project" value="UniProtKB-KW"/>
</dbReference>
<keyword evidence="7 9" id="KW-1133">Transmembrane helix</keyword>
<dbReference type="GO" id="GO:0015144">
    <property type="term" value="F:carbohydrate transmembrane transporter activity"/>
    <property type="evidence" value="ECO:0007669"/>
    <property type="project" value="InterPro"/>
</dbReference>
<keyword evidence="8 9" id="KW-0472">Membrane</keyword>
<dbReference type="PANTHER" id="PTHR23500">
    <property type="entry name" value="SOLUTE CARRIER FAMILY 2, FACILITATED GLUCOSE TRANSPORTER"/>
    <property type="match status" value="1"/>
</dbReference>
<keyword evidence="6" id="KW-0769">Symport</keyword>
<evidence type="ECO:0000256" key="1">
    <source>
        <dbReference type="ARBA" id="ARBA00004141"/>
    </source>
</evidence>
<evidence type="ECO:0000256" key="2">
    <source>
        <dbReference type="ARBA" id="ARBA00010992"/>
    </source>
</evidence>
<evidence type="ECO:0000313" key="11">
    <source>
        <dbReference type="Proteomes" id="UP000829196"/>
    </source>
</evidence>
<evidence type="ECO:0000256" key="5">
    <source>
        <dbReference type="ARBA" id="ARBA00022692"/>
    </source>
</evidence>
<evidence type="ECO:0000313" key="10">
    <source>
        <dbReference type="EMBL" id="KAI0488147.1"/>
    </source>
</evidence>
<dbReference type="InterPro" id="IPR036259">
    <property type="entry name" value="MFS_trans_sf"/>
</dbReference>
<comment type="subcellular location">
    <subcellularLocation>
        <location evidence="1">Membrane</location>
        <topology evidence="1">Multi-pass membrane protein</topology>
    </subcellularLocation>
</comment>
<keyword evidence="5 9" id="KW-0812">Transmembrane</keyword>
<organism evidence="10 11">
    <name type="scientific">Dendrobium nobile</name>
    <name type="common">Orchid</name>
    <dbReference type="NCBI Taxonomy" id="94219"/>
    <lineage>
        <taxon>Eukaryota</taxon>
        <taxon>Viridiplantae</taxon>
        <taxon>Streptophyta</taxon>
        <taxon>Embryophyta</taxon>
        <taxon>Tracheophyta</taxon>
        <taxon>Spermatophyta</taxon>
        <taxon>Magnoliopsida</taxon>
        <taxon>Liliopsida</taxon>
        <taxon>Asparagales</taxon>
        <taxon>Orchidaceae</taxon>
        <taxon>Epidendroideae</taxon>
        <taxon>Malaxideae</taxon>
        <taxon>Dendrobiinae</taxon>
        <taxon>Dendrobium</taxon>
    </lineage>
</organism>
<protein>
    <submittedName>
        <fullName evidence="10">Uncharacterized protein</fullName>
    </submittedName>
</protein>
<evidence type="ECO:0000256" key="6">
    <source>
        <dbReference type="ARBA" id="ARBA00022847"/>
    </source>
</evidence>
<keyword evidence="3" id="KW-0813">Transport</keyword>
<dbReference type="AlphaFoldDB" id="A0A8T3A1W3"/>
<dbReference type="InterPro" id="IPR005828">
    <property type="entry name" value="MFS_sugar_transport-like"/>
</dbReference>
<feature type="transmembrane region" description="Helical" evidence="9">
    <location>
        <begin position="115"/>
        <end position="134"/>
    </location>
</feature>
<dbReference type="PANTHER" id="PTHR23500:SF574">
    <property type="entry name" value="SUGAR TRANSPORT PROTEIN 1"/>
    <property type="match status" value="1"/>
</dbReference>
<dbReference type="SMR" id="A0A8T3A1W3"/>
<evidence type="ECO:0000256" key="8">
    <source>
        <dbReference type="ARBA" id="ARBA00023136"/>
    </source>
</evidence>
<dbReference type="Proteomes" id="UP000829196">
    <property type="component" value="Unassembled WGS sequence"/>
</dbReference>
<keyword evidence="11" id="KW-1185">Reference proteome</keyword>
<dbReference type="InterPro" id="IPR003663">
    <property type="entry name" value="Sugar/inositol_transpt"/>
</dbReference>
<evidence type="ECO:0000256" key="9">
    <source>
        <dbReference type="SAM" id="Phobius"/>
    </source>
</evidence>
<proteinExistence type="inferred from homology"/>
<evidence type="ECO:0000256" key="3">
    <source>
        <dbReference type="ARBA" id="ARBA00022448"/>
    </source>
</evidence>
<dbReference type="Pfam" id="PF00083">
    <property type="entry name" value="Sugar_tr"/>
    <property type="match status" value="1"/>
</dbReference>
<dbReference type="InterPro" id="IPR045262">
    <property type="entry name" value="STP/PLT_plant"/>
</dbReference>
<comment type="caution">
    <text evidence="10">The sequence shown here is derived from an EMBL/GenBank/DDBJ whole genome shotgun (WGS) entry which is preliminary data.</text>
</comment>
<evidence type="ECO:0000256" key="4">
    <source>
        <dbReference type="ARBA" id="ARBA00022597"/>
    </source>
</evidence>
<dbReference type="EMBL" id="JAGYWB010000019">
    <property type="protein sequence ID" value="KAI0488147.1"/>
    <property type="molecule type" value="Genomic_DNA"/>
</dbReference>
<sequence>MEKYHTRPIQTTTHHGYNHPLFPATYRHQRHHVLSPYSIQNYWYQRPSFTHVSCHYWHNEHGGHICISIATVDMLGRRNLFIEEVLIKYSYVRSLWAHRIKFGVTGVHTKLSKSYVGLVVAFICIYVSVFAWSWGLLDKLVPSEIFRLEIRSAG</sequence>
<dbReference type="GO" id="GO:0016020">
    <property type="term" value="C:membrane"/>
    <property type="evidence" value="ECO:0007669"/>
    <property type="project" value="UniProtKB-SubCell"/>
</dbReference>
<comment type="similarity">
    <text evidence="2">Belongs to the major facilitator superfamily. Sugar transporter (TC 2.A.1.1) family.</text>
</comment>